<keyword evidence="8" id="KW-0285">Flavoprotein</keyword>
<dbReference type="EC" id="2.7.1.26" evidence="6"/>
<keyword evidence="10" id="KW-0808">Transferase</keyword>
<evidence type="ECO:0000256" key="6">
    <source>
        <dbReference type="ARBA" id="ARBA00012105"/>
    </source>
</evidence>
<dbReference type="SUPFAM" id="SSF82114">
    <property type="entry name" value="Riboflavin kinase-like"/>
    <property type="match status" value="1"/>
</dbReference>
<comment type="cofactor">
    <cofactor evidence="1">
        <name>Mg(2+)</name>
        <dbReference type="ChEBI" id="CHEBI:18420"/>
    </cofactor>
</comment>
<sequence>MRPDGPRDPVAGPDTGPEPPFPIRLSGPVIKGFGRGSKELGIPTANIPADGLSEYPDLQTGVYYGVVALDPTQFTVEGTGADDDGKAPVLPAVLSIGYNPFYKNTVRSVEIHIMRSLSSSAPTATAEGEGGQVKFHKMADFYSTKLNLLILGYIRPEYDYVSVDALIEDIRVDCEVARQSLLRKAYLRYLQETGNERSEVRDQREWLVKF</sequence>
<dbReference type="FunFam" id="2.40.30.30:FF:000008">
    <property type="entry name" value="Riboflavin kinase"/>
    <property type="match status" value="1"/>
</dbReference>
<evidence type="ECO:0000256" key="19">
    <source>
        <dbReference type="SAM" id="MobiDB-lite"/>
    </source>
</evidence>
<dbReference type="GO" id="GO:0005739">
    <property type="term" value="C:mitochondrion"/>
    <property type="evidence" value="ECO:0007669"/>
    <property type="project" value="TreeGrafter"/>
</dbReference>
<organism evidence="21 22">
    <name type="scientific">Aspergillus sclerotialis</name>
    <dbReference type="NCBI Taxonomy" id="2070753"/>
    <lineage>
        <taxon>Eukaryota</taxon>
        <taxon>Fungi</taxon>
        <taxon>Dikarya</taxon>
        <taxon>Ascomycota</taxon>
        <taxon>Pezizomycotina</taxon>
        <taxon>Eurotiomycetes</taxon>
        <taxon>Eurotiomycetidae</taxon>
        <taxon>Eurotiales</taxon>
        <taxon>Aspergillaceae</taxon>
        <taxon>Aspergillus</taxon>
        <taxon>Aspergillus subgen. Polypaecilum</taxon>
    </lineage>
</organism>
<comment type="function">
    <text evidence="3">Catalyzes the phosphorylation of riboflavin (vitamin B2) to form flavin mononucleotide (FMN) coenzyme.</text>
</comment>
<evidence type="ECO:0000256" key="18">
    <source>
        <dbReference type="ARBA" id="ARBA00047880"/>
    </source>
</evidence>
<keyword evidence="22" id="KW-1185">Reference proteome</keyword>
<evidence type="ECO:0000313" key="21">
    <source>
        <dbReference type="EMBL" id="RJE25959.1"/>
    </source>
</evidence>
<dbReference type="STRING" id="2070753.A0A3A2ZS22"/>
<dbReference type="GO" id="GO:0009231">
    <property type="term" value="P:riboflavin biosynthetic process"/>
    <property type="evidence" value="ECO:0007669"/>
    <property type="project" value="InterPro"/>
</dbReference>
<comment type="pathway">
    <text evidence="4">Cofactor biosynthesis; FMN biosynthesis; FMN from riboflavin (ATP route): step 1/1.</text>
</comment>
<dbReference type="InterPro" id="IPR015865">
    <property type="entry name" value="Riboflavin_kinase_bac/euk"/>
</dbReference>
<dbReference type="PANTHER" id="PTHR22749:SF6">
    <property type="entry name" value="RIBOFLAVIN KINASE"/>
    <property type="match status" value="1"/>
</dbReference>
<keyword evidence="9" id="KW-0288">FMN</keyword>
<keyword evidence="15" id="KW-0067">ATP-binding</keyword>
<evidence type="ECO:0000256" key="14">
    <source>
        <dbReference type="ARBA" id="ARBA00022833"/>
    </source>
</evidence>
<feature type="region of interest" description="Disordered" evidence="19">
    <location>
        <begin position="1"/>
        <end position="25"/>
    </location>
</feature>
<dbReference type="InterPro" id="IPR023465">
    <property type="entry name" value="Riboflavin_kinase_dom_sf"/>
</dbReference>
<evidence type="ECO:0000256" key="2">
    <source>
        <dbReference type="ARBA" id="ARBA00001947"/>
    </source>
</evidence>
<dbReference type="InterPro" id="IPR023468">
    <property type="entry name" value="Riboflavin_kinase"/>
</dbReference>
<dbReference type="Proteomes" id="UP000266188">
    <property type="component" value="Unassembled WGS sequence"/>
</dbReference>
<evidence type="ECO:0000256" key="11">
    <source>
        <dbReference type="ARBA" id="ARBA00022723"/>
    </source>
</evidence>
<accession>A0A3A2ZS22</accession>
<feature type="domain" description="Riboflavin kinase" evidence="20">
    <location>
        <begin position="18"/>
        <end position="182"/>
    </location>
</feature>
<dbReference type="UniPathway" id="UPA00276">
    <property type="reaction ID" value="UER00406"/>
</dbReference>
<dbReference type="AlphaFoldDB" id="A0A3A2ZS22"/>
<comment type="caution">
    <text evidence="21">The sequence shown here is derived from an EMBL/GenBank/DDBJ whole genome shotgun (WGS) entry which is preliminary data.</text>
</comment>
<evidence type="ECO:0000256" key="7">
    <source>
        <dbReference type="ARBA" id="ARBA00017394"/>
    </source>
</evidence>
<gene>
    <name evidence="21" type="ORF">PHISCL_01728</name>
</gene>
<evidence type="ECO:0000256" key="5">
    <source>
        <dbReference type="ARBA" id="ARBA00010108"/>
    </source>
</evidence>
<keyword evidence="13" id="KW-0418">Kinase</keyword>
<dbReference type="PANTHER" id="PTHR22749">
    <property type="entry name" value="RIBOFLAVIN KINASE/FMN ADENYLYLTRANSFERASE"/>
    <property type="match status" value="1"/>
</dbReference>
<dbReference type="Pfam" id="PF01687">
    <property type="entry name" value="Flavokinase"/>
    <property type="match status" value="1"/>
</dbReference>
<evidence type="ECO:0000256" key="15">
    <source>
        <dbReference type="ARBA" id="ARBA00022840"/>
    </source>
</evidence>
<reference evidence="22" key="1">
    <citation type="submission" date="2017-02" db="EMBL/GenBank/DDBJ databases">
        <authorList>
            <person name="Tafer H."/>
            <person name="Lopandic K."/>
        </authorList>
    </citation>
    <scope>NUCLEOTIDE SEQUENCE [LARGE SCALE GENOMIC DNA]</scope>
    <source>
        <strain evidence="22">CBS 366.77</strain>
    </source>
</reference>
<evidence type="ECO:0000256" key="9">
    <source>
        <dbReference type="ARBA" id="ARBA00022643"/>
    </source>
</evidence>
<dbReference type="Gene3D" id="2.40.30.30">
    <property type="entry name" value="Riboflavin kinase-like"/>
    <property type="match status" value="1"/>
</dbReference>
<evidence type="ECO:0000256" key="3">
    <source>
        <dbReference type="ARBA" id="ARBA00003572"/>
    </source>
</evidence>
<evidence type="ECO:0000256" key="13">
    <source>
        <dbReference type="ARBA" id="ARBA00022777"/>
    </source>
</evidence>
<keyword evidence="14" id="KW-0862">Zinc</keyword>
<evidence type="ECO:0000256" key="8">
    <source>
        <dbReference type="ARBA" id="ARBA00022630"/>
    </source>
</evidence>
<dbReference type="GO" id="GO:0008531">
    <property type="term" value="F:riboflavin kinase activity"/>
    <property type="evidence" value="ECO:0007669"/>
    <property type="project" value="UniProtKB-EC"/>
</dbReference>
<dbReference type="OrthoDB" id="276388at2759"/>
<evidence type="ECO:0000256" key="10">
    <source>
        <dbReference type="ARBA" id="ARBA00022679"/>
    </source>
</evidence>
<protein>
    <recommendedName>
        <fullName evidence="7">Riboflavin kinase</fullName>
        <ecNumber evidence="6">2.7.1.26</ecNumber>
    </recommendedName>
    <alternativeName>
        <fullName evidence="17">Flavin mononucleotide kinase 1</fullName>
    </alternativeName>
</protein>
<evidence type="ECO:0000256" key="16">
    <source>
        <dbReference type="ARBA" id="ARBA00022842"/>
    </source>
</evidence>
<evidence type="ECO:0000256" key="17">
    <source>
        <dbReference type="ARBA" id="ARBA00029960"/>
    </source>
</evidence>
<evidence type="ECO:0000313" key="22">
    <source>
        <dbReference type="Proteomes" id="UP000266188"/>
    </source>
</evidence>
<dbReference type="GO" id="GO:0046872">
    <property type="term" value="F:metal ion binding"/>
    <property type="evidence" value="ECO:0007669"/>
    <property type="project" value="UniProtKB-KW"/>
</dbReference>
<evidence type="ECO:0000256" key="4">
    <source>
        <dbReference type="ARBA" id="ARBA00005201"/>
    </source>
</evidence>
<comment type="cofactor">
    <cofactor evidence="2">
        <name>Zn(2+)</name>
        <dbReference type="ChEBI" id="CHEBI:29105"/>
    </cofactor>
</comment>
<evidence type="ECO:0000256" key="12">
    <source>
        <dbReference type="ARBA" id="ARBA00022741"/>
    </source>
</evidence>
<evidence type="ECO:0000256" key="1">
    <source>
        <dbReference type="ARBA" id="ARBA00001946"/>
    </source>
</evidence>
<dbReference type="SMART" id="SM00904">
    <property type="entry name" value="Flavokinase"/>
    <property type="match status" value="1"/>
</dbReference>
<keyword evidence="11" id="KW-0479">Metal-binding</keyword>
<dbReference type="GO" id="GO:0009398">
    <property type="term" value="P:FMN biosynthetic process"/>
    <property type="evidence" value="ECO:0007669"/>
    <property type="project" value="UniProtKB-UniPathway"/>
</dbReference>
<comment type="catalytic activity">
    <reaction evidence="18">
        <text>riboflavin + ATP = FMN + ADP + H(+)</text>
        <dbReference type="Rhea" id="RHEA:14357"/>
        <dbReference type="ChEBI" id="CHEBI:15378"/>
        <dbReference type="ChEBI" id="CHEBI:30616"/>
        <dbReference type="ChEBI" id="CHEBI:57986"/>
        <dbReference type="ChEBI" id="CHEBI:58210"/>
        <dbReference type="ChEBI" id="CHEBI:456216"/>
        <dbReference type="EC" id="2.7.1.26"/>
    </reaction>
</comment>
<keyword evidence="16" id="KW-0460">Magnesium</keyword>
<keyword evidence="12" id="KW-0547">Nucleotide-binding</keyword>
<name>A0A3A2ZS22_9EURO</name>
<comment type="similarity">
    <text evidence="5">Belongs to the flavokinase family.</text>
</comment>
<dbReference type="GO" id="GO:0005524">
    <property type="term" value="F:ATP binding"/>
    <property type="evidence" value="ECO:0007669"/>
    <property type="project" value="UniProtKB-KW"/>
</dbReference>
<evidence type="ECO:0000259" key="20">
    <source>
        <dbReference type="SMART" id="SM00904"/>
    </source>
</evidence>
<dbReference type="EMBL" id="MVGC01000033">
    <property type="protein sequence ID" value="RJE25959.1"/>
    <property type="molecule type" value="Genomic_DNA"/>
</dbReference>
<proteinExistence type="inferred from homology"/>